<dbReference type="AlphaFoldDB" id="A0A641AMU5"/>
<evidence type="ECO:0000259" key="1">
    <source>
        <dbReference type="PROSITE" id="PS51462"/>
    </source>
</evidence>
<dbReference type="Pfam" id="PF00293">
    <property type="entry name" value="NUDIX"/>
    <property type="match status" value="1"/>
</dbReference>
<dbReference type="OrthoDB" id="3404294at2"/>
<dbReference type="InterPro" id="IPR000086">
    <property type="entry name" value="NUDIX_hydrolase_dom"/>
</dbReference>
<keyword evidence="3" id="KW-1185">Reference proteome</keyword>
<reference evidence="2" key="1">
    <citation type="submission" date="2019-09" db="EMBL/GenBank/DDBJ databases">
        <authorList>
            <person name="Li J."/>
        </authorList>
    </citation>
    <scope>NUCLEOTIDE SEQUENCE [LARGE SCALE GENOMIC DNA]</scope>
    <source>
        <strain evidence="2">NRBC 14897</strain>
    </source>
</reference>
<protein>
    <submittedName>
        <fullName evidence="2">NUDIX domain-containing protein</fullName>
    </submittedName>
</protein>
<evidence type="ECO:0000313" key="3">
    <source>
        <dbReference type="Proteomes" id="UP001515100"/>
    </source>
</evidence>
<feature type="domain" description="Nudix hydrolase" evidence="1">
    <location>
        <begin position="17"/>
        <end position="149"/>
    </location>
</feature>
<dbReference type="SUPFAM" id="SSF55811">
    <property type="entry name" value="Nudix"/>
    <property type="match status" value="1"/>
</dbReference>
<gene>
    <name evidence="2" type="ORF">ESP62_009665</name>
</gene>
<dbReference type="InterPro" id="IPR015797">
    <property type="entry name" value="NUDIX_hydrolase-like_dom_sf"/>
</dbReference>
<comment type="caution">
    <text evidence="2">The sequence shown here is derived from an EMBL/GenBank/DDBJ whole genome shotgun (WGS) entry which is preliminary data.</text>
</comment>
<dbReference type="Proteomes" id="UP001515100">
    <property type="component" value="Unassembled WGS sequence"/>
</dbReference>
<name>A0A641AMU5_9ACTN</name>
<dbReference type="RefSeq" id="WP_129182341.1">
    <property type="nucleotide sequence ID" value="NZ_JAGIOG010000001.1"/>
</dbReference>
<evidence type="ECO:0000313" key="2">
    <source>
        <dbReference type="EMBL" id="KAA1378600.1"/>
    </source>
</evidence>
<sequence>MDADGWTHCSLGHRHWGLVGAAGLLVVHDGPDGRRFLLQHRSVDVHHGDTWALPGGALGHDESAEDGALREATEELADLPAGLVHLTTFVDDHGGWAYSTVVVRSPRLFAADDHGWETGPEGFAWLTADEIAAVPLHAGFAATWPAVLETIA</sequence>
<dbReference type="PROSITE" id="PS51462">
    <property type="entry name" value="NUDIX"/>
    <property type="match status" value="1"/>
</dbReference>
<dbReference type="Gene3D" id="3.90.79.10">
    <property type="entry name" value="Nucleoside Triphosphate Pyrophosphohydrolase"/>
    <property type="match status" value="1"/>
</dbReference>
<accession>A0A641AMU5</accession>
<proteinExistence type="predicted"/>
<organism evidence="2 3">
    <name type="scientific">Aeromicrobium fastidiosum</name>
    <dbReference type="NCBI Taxonomy" id="52699"/>
    <lineage>
        <taxon>Bacteria</taxon>
        <taxon>Bacillati</taxon>
        <taxon>Actinomycetota</taxon>
        <taxon>Actinomycetes</taxon>
        <taxon>Propionibacteriales</taxon>
        <taxon>Nocardioidaceae</taxon>
        <taxon>Aeromicrobium</taxon>
    </lineage>
</organism>
<dbReference type="EMBL" id="SDPP02000002">
    <property type="protein sequence ID" value="KAA1378600.1"/>
    <property type="molecule type" value="Genomic_DNA"/>
</dbReference>